<evidence type="ECO:0000313" key="4">
    <source>
        <dbReference type="Proteomes" id="UP000294668"/>
    </source>
</evidence>
<evidence type="ECO:0000313" key="2">
    <source>
        <dbReference type="EMBL" id="TDG90671.1"/>
    </source>
</evidence>
<dbReference type="AlphaFoldDB" id="A0A224VFC9"/>
<accession>A0A224VFC9</accession>
<gene>
    <name evidence="2" type="ORF">C5L28_000386</name>
    <name evidence="1" type="ORF">LPKJCM_00019</name>
</gene>
<dbReference type="SUPFAM" id="SSF54611">
    <property type="entry name" value="SecB-like"/>
    <property type="match status" value="1"/>
</dbReference>
<name>A0A224VFC9_9LACO</name>
<reference evidence="1 3" key="1">
    <citation type="journal article" date="2017" name="Biosci Microbiota Food Health">
        <title>Genomic characterization reconfirms the taxonomic status of Lactobacillus parakefiri.</title>
        <authorList>
            <person name="Tanizawa Y."/>
            <person name="Kobayashi H."/>
            <person name="Kaminuma E."/>
            <person name="Sakamoto M."/>
            <person name="Ohkuma M."/>
            <person name="Nakamura Y."/>
            <person name="Arita M."/>
            <person name="Tohno M."/>
        </authorList>
    </citation>
    <scope>NUCLEOTIDE SEQUENCE [LARGE SCALE GENOMIC DNA]</scope>
    <source>
        <strain evidence="1 3">JCM 8573</strain>
    </source>
</reference>
<sequence length="137" mass="15720">MAVIDFKNYRIIKMYYERNKSFKNIDNGKNTISPQFSVHINDSSKDKVIIKLSVKIDENNFPFKLEVSLEGMFAYNSDEDATNIGKEVFFSRNAVAILFPYLRSCVSSLTNLSNENRALILPTMNIVELLKKQGNLK</sequence>
<reference evidence="2" key="3">
    <citation type="submission" date="2019-02" db="EMBL/GenBank/DDBJ databases">
        <authorList>
            <person name="Buron G."/>
            <person name="Chaylann A."/>
            <person name="Dolejs I."/>
            <person name="Forster J."/>
            <person name="Miks M.H."/>
        </authorList>
    </citation>
    <scope>NUCLEOTIDE SEQUENCE</scope>
    <source>
        <strain evidence="2">DSM 10551</strain>
    </source>
</reference>
<organism evidence="1 3">
    <name type="scientific">Lentilactobacillus parakefiri</name>
    <dbReference type="NCBI Taxonomy" id="152332"/>
    <lineage>
        <taxon>Bacteria</taxon>
        <taxon>Bacillati</taxon>
        <taxon>Bacillota</taxon>
        <taxon>Bacilli</taxon>
        <taxon>Lactobacillales</taxon>
        <taxon>Lactobacillaceae</taxon>
        <taxon>Lentilactobacillus</taxon>
    </lineage>
</organism>
<dbReference type="InterPro" id="IPR035958">
    <property type="entry name" value="SecB-like_sf"/>
</dbReference>
<evidence type="ECO:0000313" key="1">
    <source>
        <dbReference type="EMBL" id="GAW70950.1"/>
    </source>
</evidence>
<comment type="caution">
    <text evidence="1">The sequence shown here is derived from an EMBL/GenBank/DDBJ whole genome shotgun (WGS) entry which is preliminary data.</text>
</comment>
<dbReference type="OrthoDB" id="1699164at2"/>
<dbReference type="Gene3D" id="3.10.420.10">
    <property type="entry name" value="SecB-like"/>
    <property type="match status" value="1"/>
</dbReference>
<proteinExistence type="predicted"/>
<dbReference type="RefSeq" id="WP_057962678.1">
    <property type="nucleotide sequence ID" value="NZ_BAAAXO010000031.1"/>
</dbReference>
<dbReference type="Proteomes" id="UP000294668">
    <property type="component" value="Unassembled WGS sequence"/>
</dbReference>
<dbReference type="EMBL" id="PUFL01000063">
    <property type="protein sequence ID" value="TDG90671.1"/>
    <property type="molecule type" value="Genomic_DNA"/>
</dbReference>
<evidence type="ECO:0000313" key="3">
    <source>
        <dbReference type="Proteomes" id="UP000214739"/>
    </source>
</evidence>
<protein>
    <submittedName>
        <fullName evidence="1">Preprotein translocase subunit SecB</fullName>
    </submittedName>
</protein>
<dbReference type="EMBL" id="BDGB01000002">
    <property type="protein sequence ID" value="GAW70950.1"/>
    <property type="molecule type" value="Genomic_DNA"/>
</dbReference>
<reference evidence="2 4" key="2">
    <citation type="journal article" date="2019" name="Appl. Microbiol. Biotechnol.">
        <title>Uncovering carbohydrate metabolism through a genotype-phenotype association study of 56 lactic acid bacteria genomes.</title>
        <authorList>
            <person name="Buron-Moles G."/>
            <person name="Chailyan A."/>
            <person name="Dolejs I."/>
            <person name="Forster J."/>
            <person name="Miks M.H."/>
        </authorList>
    </citation>
    <scope>NUCLEOTIDE SEQUENCE [LARGE SCALE GENOMIC DNA]</scope>
    <source>
        <strain evidence="2 4">DSM 10551</strain>
    </source>
</reference>
<dbReference type="Proteomes" id="UP000214739">
    <property type="component" value="Unassembled WGS sequence"/>
</dbReference>
<keyword evidence="4" id="KW-1185">Reference proteome</keyword>